<sequence length="106" mass="12164">MTSFNMSPDEMRVYLQGYYGIPVALRRQGDTSIKCPYCGKMHYHSPQPGHGHHYTATCDEEDWHSRGIDVGDRYFVPNYGCTIIEYIDKDGVNWILPEDAGESKDE</sequence>
<organism evidence="1 2">
    <name type="scientific">Seminavis robusta</name>
    <dbReference type="NCBI Taxonomy" id="568900"/>
    <lineage>
        <taxon>Eukaryota</taxon>
        <taxon>Sar</taxon>
        <taxon>Stramenopiles</taxon>
        <taxon>Ochrophyta</taxon>
        <taxon>Bacillariophyta</taxon>
        <taxon>Bacillariophyceae</taxon>
        <taxon>Bacillariophycidae</taxon>
        <taxon>Naviculales</taxon>
        <taxon>Naviculaceae</taxon>
        <taxon>Seminavis</taxon>
    </lineage>
</organism>
<name>A0A9N8HYB2_9STRA</name>
<keyword evidence="2" id="KW-1185">Reference proteome</keyword>
<comment type="caution">
    <text evidence="1">The sequence shown here is derived from an EMBL/GenBank/DDBJ whole genome shotgun (WGS) entry which is preliminary data.</text>
</comment>
<evidence type="ECO:0000313" key="1">
    <source>
        <dbReference type="EMBL" id="CAB9531698.1"/>
    </source>
</evidence>
<reference evidence="1" key="1">
    <citation type="submission" date="2020-06" db="EMBL/GenBank/DDBJ databases">
        <authorList>
            <consortium name="Plant Systems Biology data submission"/>
        </authorList>
    </citation>
    <scope>NUCLEOTIDE SEQUENCE</scope>
    <source>
        <strain evidence="1">D6</strain>
    </source>
</reference>
<proteinExistence type="predicted"/>
<accession>A0A9N8HYB2</accession>
<gene>
    <name evidence="1" type="ORF">SEMRO_3863_G351520.1</name>
</gene>
<protein>
    <submittedName>
        <fullName evidence="1">Uncharacterized protein</fullName>
    </submittedName>
</protein>
<dbReference type="Proteomes" id="UP001153069">
    <property type="component" value="Unassembled WGS sequence"/>
</dbReference>
<dbReference type="AlphaFoldDB" id="A0A9N8HYB2"/>
<dbReference type="EMBL" id="CAICTM010003861">
    <property type="protein sequence ID" value="CAB9531698.1"/>
    <property type="molecule type" value="Genomic_DNA"/>
</dbReference>
<evidence type="ECO:0000313" key="2">
    <source>
        <dbReference type="Proteomes" id="UP001153069"/>
    </source>
</evidence>